<dbReference type="Proteomes" id="UP001301958">
    <property type="component" value="Unassembled WGS sequence"/>
</dbReference>
<sequence length="324" mass="35656">MAPELSQNWKILQARLKAASPSTNSPAKRKASSDEPVRDSKKQKKTQQLIAKPSKLKPSSSQKMGAAHSTLSPLNTTKSSALPSLQLLTSKHDDITAESLAEAYSLGISASSLKSLPTTPNEGLSPAVNVDTLGKYLAIDCEMVGVGPGGHESTLARVSITDFHGKQVYDSYVKPREKVTDWRTHVSGIQPKHMHIAREFQQVQEQVAELLKGRIVVGHDVKHDFKVLELDHSSKMMRDTAKFSGFKKYGHGPKPALKVLAREILGVEIQQGQHSSIEDARVAMMLFRKHKSAFDVEHANKFPDEVQGKKKVNFKGKAKKARRG</sequence>
<comment type="similarity">
    <text evidence="2">Belongs to the REXO4 family.</text>
</comment>
<reference evidence="12" key="1">
    <citation type="journal article" date="2023" name="Mol. Phylogenet. Evol.">
        <title>Genome-scale phylogeny and comparative genomics of the fungal order Sordariales.</title>
        <authorList>
            <person name="Hensen N."/>
            <person name="Bonometti L."/>
            <person name="Westerberg I."/>
            <person name="Brannstrom I.O."/>
            <person name="Guillou S."/>
            <person name="Cros-Aarteil S."/>
            <person name="Calhoun S."/>
            <person name="Haridas S."/>
            <person name="Kuo A."/>
            <person name="Mondo S."/>
            <person name="Pangilinan J."/>
            <person name="Riley R."/>
            <person name="LaButti K."/>
            <person name="Andreopoulos B."/>
            <person name="Lipzen A."/>
            <person name="Chen C."/>
            <person name="Yan M."/>
            <person name="Daum C."/>
            <person name="Ng V."/>
            <person name="Clum A."/>
            <person name="Steindorff A."/>
            <person name="Ohm R.A."/>
            <person name="Martin F."/>
            <person name="Silar P."/>
            <person name="Natvig D.O."/>
            <person name="Lalanne C."/>
            <person name="Gautier V."/>
            <person name="Ament-Velasquez S.L."/>
            <person name="Kruys A."/>
            <person name="Hutchinson M.I."/>
            <person name="Powell A.J."/>
            <person name="Barry K."/>
            <person name="Miller A.N."/>
            <person name="Grigoriev I.V."/>
            <person name="Debuchy R."/>
            <person name="Gladieux P."/>
            <person name="Hiltunen Thoren M."/>
            <person name="Johannesson H."/>
        </authorList>
    </citation>
    <scope>NUCLEOTIDE SEQUENCE</scope>
    <source>
        <strain evidence="12">CBS 990.96</strain>
    </source>
</reference>
<keyword evidence="6" id="KW-0378">Hydrolase</keyword>
<keyword evidence="5" id="KW-0540">Nuclease</keyword>
<evidence type="ECO:0000256" key="7">
    <source>
        <dbReference type="ARBA" id="ARBA00022839"/>
    </source>
</evidence>
<keyword evidence="7 12" id="KW-0269">Exonuclease</keyword>
<feature type="compositionally biased region" description="Basic and acidic residues" evidence="10">
    <location>
        <begin position="31"/>
        <end position="40"/>
    </location>
</feature>
<feature type="compositionally biased region" description="Low complexity" evidence="10">
    <location>
        <begin position="52"/>
        <end position="63"/>
    </location>
</feature>
<dbReference type="GO" id="GO:0005634">
    <property type="term" value="C:nucleus"/>
    <property type="evidence" value="ECO:0007669"/>
    <property type="project" value="UniProtKB-SubCell"/>
</dbReference>
<reference evidence="12" key="2">
    <citation type="submission" date="2023-05" db="EMBL/GenBank/DDBJ databases">
        <authorList>
            <consortium name="Lawrence Berkeley National Laboratory"/>
            <person name="Steindorff A."/>
            <person name="Hensen N."/>
            <person name="Bonometti L."/>
            <person name="Westerberg I."/>
            <person name="Brannstrom I.O."/>
            <person name="Guillou S."/>
            <person name="Cros-Aarteil S."/>
            <person name="Calhoun S."/>
            <person name="Haridas S."/>
            <person name="Kuo A."/>
            <person name="Mondo S."/>
            <person name="Pangilinan J."/>
            <person name="Riley R."/>
            <person name="Labutti K."/>
            <person name="Andreopoulos B."/>
            <person name="Lipzen A."/>
            <person name="Chen C."/>
            <person name="Yanf M."/>
            <person name="Daum C."/>
            <person name="Ng V."/>
            <person name="Clum A."/>
            <person name="Ohm R."/>
            <person name="Martin F."/>
            <person name="Silar P."/>
            <person name="Natvig D."/>
            <person name="Lalanne C."/>
            <person name="Gautier V."/>
            <person name="Ament-Velasquez S.L."/>
            <person name="Kruys A."/>
            <person name="Hutchinson M.I."/>
            <person name="Powell A.J."/>
            <person name="Barry K."/>
            <person name="Miller A.N."/>
            <person name="Grigoriev I.V."/>
            <person name="Debuchy R."/>
            <person name="Gladieux P."/>
            <person name="Thoren M.H."/>
            <person name="Johannesson H."/>
        </authorList>
    </citation>
    <scope>NUCLEOTIDE SEQUENCE</scope>
    <source>
        <strain evidence="12">CBS 990.96</strain>
    </source>
</reference>
<feature type="compositionally biased region" description="Polar residues" evidence="10">
    <location>
        <begin position="69"/>
        <end position="78"/>
    </location>
</feature>
<dbReference type="GO" id="GO:0000027">
    <property type="term" value="P:ribosomal large subunit assembly"/>
    <property type="evidence" value="ECO:0007669"/>
    <property type="project" value="TreeGrafter"/>
</dbReference>
<keyword evidence="8" id="KW-0539">Nucleus</keyword>
<evidence type="ECO:0000256" key="2">
    <source>
        <dbReference type="ARBA" id="ARBA00010489"/>
    </source>
</evidence>
<keyword evidence="4" id="KW-0698">rRNA processing</keyword>
<dbReference type="AlphaFoldDB" id="A0AAN7BUJ7"/>
<accession>A0AAN7BUJ7</accession>
<dbReference type="InterPro" id="IPR012337">
    <property type="entry name" value="RNaseH-like_sf"/>
</dbReference>
<feature type="region of interest" description="Disordered" evidence="10">
    <location>
        <begin position="16"/>
        <end position="78"/>
    </location>
</feature>
<dbReference type="InterPro" id="IPR037431">
    <property type="entry name" value="REX4_DEDDh_dom"/>
</dbReference>
<evidence type="ECO:0000256" key="10">
    <source>
        <dbReference type="SAM" id="MobiDB-lite"/>
    </source>
</evidence>
<evidence type="ECO:0000256" key="4">
    <source>
        <dbReference type="ARBA" id="ARBA00022552"/>
    </source>
</evidence>
<dbReference type="GO" id="GO:0006364">
    <property type="term" value="P:rRNA processing"/>
    <property type="evidence" value="ECO:0007669"/>
    <property type="project" value="UniProtKB-KW"/>
</dbReference>
<dbReference type="CDD" id="cd06144">
    <property type="entry name" value="REX4_like"/>
    <property type="match status" value="1"/>
</dbReference>
<dbReference type="PANTHER" id="PTHR12801:SF45">
    <property type="entry name" value="RNA EXONUCLEASE 4"/>
    <property type="match status" value="1"/>
</dbReference>
<dbReference type="GO" id="GO:0003676">
    <property type="term" value="F:nucleic acid binding"/>
    <property type="evidence" value="ECO:0007669"/>
    <property type="project" value="InterPro"/>
</dbReference>
<gene>
    <name evidence="12" type="ORF">QBC38DRAFT_68735</name>
</gene>
<comment type="subcellular location">
    <subcellularLocation>
        <location evidence="1">Nucleus</location>
    </subcellularLocation>
</comment>
<dbReference type="FunFam" id="3.30.420.10:FF:000007">
    <property type="entry name" value="Interferon-stimulated exonuclease gene 20"/>
    <property type="match status" value="1"/>
</dbReference>
<organism evidence="12 13">
    <name type="scientific">Podospora fimiseda</name>
    <dbReference type="NCBI Taxonomy" id="252190"/>
    <lineage>
        <taxon>Eukaryota</taxon>
        <taxon>Fungi</taxon>
        <taxon>Dikarya</taxon>
        <taxon>Ascomycota</taxon>
        <taxon>Pezizomycotina</taxon>
        <taxon>Sordariomycetes</taxon>
        <taxon>Sordariomycetidae</taxon>
        <taxon>Sordariales</taxon>
        <taxon>Podosporaceae</taxon>
        <taxon>Podospora</taxon>
    </lineage>
</organism>
<evidence type="ECO:0000256" key="6">
    <source>
        <dbReference type="ARBA" id="ARBA00022801"/>
    </source>
</evidence>
<dbReference type="InterPro" id="IPR013520">
    <property type="entry name" value="Ribonucl_H"/>
</dbReference>
<evidence type="ECO:0000256" key="8">
    <source>
        <dbReference type="ARBA" id="ARBA00023242"/>
    </source>
</evidence>
<protein>
    <recommendedName>
        <fullName evidence="3">RNA exonuclease 4</fullName>
    </recommendedName>
</protein>
<evidence type="ECO:0000313" key="13">
    <source>
        <dbReference type="Proteomes" id="UP001301958"/>
    </source>
</evidence>
<dbReference type="Gene3D" id="3.30.420.10">
    <property type="entry name" value="Ribonuclease H-like superfamily/Ribonuclease H"/>
    <property type="match status" value="1"/>
</dbReference>
<dbReference type="PANTHER" id="PTHR12801">
    <property type="entry name" value="RNA EXONUCLEASE REXO1 / RECO3 FAMILY MEMBER-RELATED"/>
    <property type="match status" value="1"/>
</dbReference>
<dbReference type="InterPro" id="IPR036397">
    <property type="entry name" value="RNaseH_sf"/>
</dbReference>
<dbReference type="SMART" id="SM00479">
    <property type="entry name" value="EXOIII"/>
    <property type="match status" value="1"/>
</dbReference>
<dbReference type="InterPro" id="IPR047021">
    <property type="entry name" value="REXO1/3/4-like"/>
</dbReference>
<evidence type="ECO:0000256" key="3">
    <source>
        <dbReference type="ARBA" id="ARBA00016937"/>
    </source>
</evidence>
<dbReference type="GO" id="GO:0008408">
    <property type="term" value="F:3'-5' exonuclease activity"/>
    <property type="evidence" value="ECO:0007669"/>
    <property type="project" value="InterPro"/>
</dbReference>
<evidence type="ECO:0000256" key="5">
    <source>
        <dbReference type="ARBA" id="ARBA00022722"/>
    </source>
</evidence>
<comment type="caution">
    <text evidence="12">The sequence shown here is derived from an EMBL/GenBank/DDBJ whole genome shotgun (WGS) entry which is preliminary data.</text>
</comment>
<evidence type="ECO:0000259" key="11">
    <source>
        <dbReference type="SMART" id="SM00479"/>
    </source>
</evidence>
<dbReference type="EMBL" id="MU865303">
    <property type="protein sequence ID" value="KAK4229926.1"/>
    <property type="molecule type" value="Genomic_DNA"/>
</dbReference>
<evidence type="ECO:0000313" key="12">
    <source>
        <dbReference type="EMBL" id="KAK4229926.1"/>
    </source>
</evidence>
<keyword evidence="13" id="KW-1185">Reference proteome</keyword>
<dbReference type="SUPFAM" id="SSF53098">
    <property type="entry name" value="Ribonuclease H-like"/>
    <property type="match status" value="1"/>
</dbReference>
<comment type="function">
    <text evidence="9">Exoribonuclease involved in ribosome biosynthesis. Involved in the processing of ITS1, the internal transcribed spacer localized between the 18S and 5.8S rRNAs.</text>
</comment>
<evidence type="ECO:0000256" key="1">
    <source>
        <dbReference type="ARBA" id="ARBA00004123"/>
    </source>
</evidence>
<evidence type="ECO:0000256" key="9">
    <source>
        <dbReference type="ARBA" id="ARBA00025599"/>
    </source>
</evidence>
<proteinExistence type="inferred from homology"/>
<dbReference type="Pfam" id="PF00929">
    <property type="entry name" value="RNase_T"/>
    <property type="match status" value="1"/>
</dbReference>
<feature type="domain" description="Exonuclease" evidence="11">
    <location>
        <begin position="135"/>
        <end position="296"/>
    </location>
</feature>
<name>A0AAN7BUJ7_9PEZI</name>